<dbReference type="Proteomes" id="UP000016931">
    <property type="component" value="Unassembled WGS sequence"/>
</dbReference>
<reference evidence="2 3" key="1">
    <citation type="journal article" date="2012" name="PLoS Pathog.">
        <title>Diverse lifestyles and strategies of plant pathogenesis encoded in the genomes of eighteen Dothideomycetes fungi.</title>
        <authorList>
            <person name="Ohm R.A."/>
            <person name="Feau N."/>
            <person name="Henrissat B."/>
            <person name="Schoch C.L."/>
            <person name="Horwitz B.A."/>
            <person name="Barry K.W."/>
            <person name="Condon B.J."/>
            <person name="Copeland A.C."/>
            <person name="Dhillon B."/>
            <person name="Glaser F."/>
            <person name="Hesse C.N."/>
            <person name="Kosti I."/>
            <person name="LaButti K."/>
            <person name="Lindquist E.A."/>
            <person name="Lucas S."/>
            <person name="Salamov A.A."/>
            <person name="Bradshaw R.E."/>
            <person name="Ciuffetti L."/>
            <person name="Hamelin R.C."/>
            <person name="Kema G.H.J."/>
            <person name="Lawrence C."/>
            <person name="Scott J.A."/>
            <person name="Spatafora J.W."/>
            <person name="Turgeon B.G."/>
            <person name="de Wit P.J.G.M."/>
            <person name="Zhong S."/>
            <person name="Goodwin S.B."/>
            <person name="Grigoriev I.V."/>
        </authorList>
    </citation>
    <scope>NUCLEOTIDE SEQUENCE [LARGE SCALE GENOMIC DNA]</scope>
    <source>
        <strain evidence="2 3">SO2202</strain>
    </source>
</reference>
<feature type="region of interest" description="Disordered" evidence="1">
    <location>
        <begin position="252"/>
        <end position="281"/>
    </location>
</feature>
<dbReference type="SFLD" id="SFLDG01129">
    <property type="entry name" value="C1.5:_HAD__Beta-PGM__Phosphata"/>
    <property type="match status" value="1"/>
</dbReference>
<dbReference type="AlphaFoldDB" id="N1QDE0"/>
<dbReference type="GO" id="GO:1990738">
    <property type="term" value="F:pseudouridine 5'-phosphatase activity"/>
    <property type="evidence" value="ECO:0007669"/>
    <property type="project" value="EnsemblFungi"/>
</dbReference>
<keyword evidence="3" id="KW-1185">Reference proteome</keyword>
<dbReference type="FunFam" id="1.10.150.240:FF:000001">
    <property type="entry name" value="Haloacid dehalogenase-like hydrolase domain"/>
    <property type="match status" value="1"/>
</dbReference>
<gene>
    <name evidence="2" type="ORF">SEPMUDRAFT_91979</name>
</gene>
<dbReference type="InterPro" id="IPR023214">
    <property type="entry name" value="HAD_sf"/>
</dbReference>
<dbReference type="RefSeq" id="XP_016757482.1">
    <property type="nucleotide sequence ID" value="XM_016910573.1"/>
</dbReference>
<dbReference type="EMBL" id="KB456269">
    <property type="protein sequence ID" value="EMF09361.1"/>
    <property type="molecule type" value="Genomic_DNA"/>
</dbReference>
<dbReference type="Gene3D" id="3.40.50.1000">
    <property type="entry name" value="HAD superfamily/HAD-like"/>
    <property type="match status" value="1"/>
</dbReference>
<proteinExistence type="predicted"/>
<dbReference type="STRING" id="692275.N1QDE0"/>
<dbReference type="OrthoDB" id="40579at2759"/>
<organism evidence="2 3">
    <name type="scientific">Sphaerulina musiva (strain SO2202)</name>
    <name type="common">Poplar stem canker fungus</name>
    <name type="synonym">Septoria musiva</name>
    <dbReference type="NCBI Taxonomy" id="692275"/>
    <lineage>
        <taxon>Eukaryota</taxon>
        <taxon>Fungi</taxon>
        <taxon>Dikarya</taxon>
        <taxon>Ascomycota</taxon>
        <taxon>Pezizomycotina</taxon>
        <taxon>Dothideomycetes</taxon>
        <taxon>Dothideomycetidae</taxon>
        <taxon>Mycosphaerellales</taxon>
        <taxon>Mycosphaerellaceae</taxon>
        <taxon>Sphaerulina</taxon>
    </lineage>
</organism>
<dbReference type="GO" id="GO:0008253">
    <property type="term" value="F:5'-nucleotidase activity"/>
    <property type="evidence" value="ECO:0007669"/>
    <property type="project" value="EnsemblFungi"/>
</dbReference>
<evidence type="ECO:0000313" key="2">
    <source>
        <dbReference type="EMBL" id="EMF09361.1"/>
    </source>
</evidence>
<sequence length="307" mass="34371">MAPQKQLPTIKACLFDMDGLLIDSEDKYTICTNEVLNEYGRPNLPWHIKAQLQGRPGPTAGKILFDWAQLPITPEEYLVKISSRQQQHFRTCAPLPGVINLLQTLKHRSSSSPSSTSTSPPRRIELALATSSHSANFHLKTAHLESSVFSVFDPLHRVLGDDSRIGKGRGKPLPDIWLVALKTINDRLEQEGEYEKIKPEECLVFEDSVPGTESARRAGMQVVWCPHPGLLKEFEGREERVLAGLMGQYQEEEEQEQELGGKKDESGIVRQSGKPGEIGDGWGRLLLSLEDFPYAEYGIEVKEESQL</sequence>
<dbReference type="SFLD" id="SFLDS00003">
    <property type="entry name" value="Haloacid_Dehalogenase"/>
    <property type="match status" value="1"/>
</dbReference>
<dbReference type="eggNOG" id="KOG2914">
    <property type="taxonomic scope" value="Eukaryota"/>
</dbReference>
<name>N1QDE0_SPHMS</name>
<dbReference type="OMA" id="IWCPHPG"/>
<evidence type="ECO:0000256" key="1">
    <source>
        <dbReference type="SAM" id="MobiDB-lite"/>
    </source>
</evidence>
<dbReference type="PANTHER" id="PTHR18901:SF38">
    <property type="entry name" value="PSEUDOURIDINE-5'-PHOSPHATASE"/>
    <property type="match status" value="1"/>
</dbReference>
<accession>N1QDE0</accession>
<dbReference type="GeneID" id="27907710"/>
<dbReference type="PANTHER" id="PTHR18901">
    <property type="entry name" value="2-DEOXYGLUCOSE-6-PHOSPHATE PHOSPHATASE 2"/>
    <property type="match status" value="1"/>
</dbReference>
<dbReference type="Gene3D" id="1.10.150.240">
    <property type="entry name" value="Putative phosphatase, domain 2"/>
    <property type="match status" value="1"/>
</dbReference>
<dbReference type="NCBIfam" id="TIGR01509">
    <property type="entry name" value="HAD-SF-IA-v3"/>
    <property type="match status" value="1"/>
</dbReference>
<dbReference type="HOGENOM" id="CLU_045011_13_0_1"/>
<dbReference type="Pfam" id="PF00702">
    <property type="entry name" value="Hydrolase"/>
    <property type="match status" value="1"/>
</dbReference>
<protein>
    <submittedName>
        <fullName evidence="2">HAD-like protein</fullName>
    </submittedName>
</protein>
<dbReference type="InterPro" id="IPR023198">
    <property type="entry name" value="PGP-like_dom2"/>
</dbReference>
<dbReference type="InterPro" id="IPR006439">
    <property type="entry name" value="HAD-SF_hydro_IA"/>
</dbReference>
<evidence type="ECO:0000313" key="3">
    <source>
        <dbReference type="Proteomes" id="UP000016931"/>
    </source>
</evidence>
<dbReference type="SUPFAM" id="SSF56784">
    <property type="entry name" value="HAD-like"/>
    <property type="match status" value="1"/>
</dbReference>
<dbReference type="InterPro" id="IPR036412">
    <property type="entry name" value="HAD-like_sf"/>
</dbReference>